<evidence type="ECO:0000256" key="1">
    <source>
        <dbReference type="SAM" id="MobiDB-lite"/>
    </source>
</evidence>
<gene>
    <name evidence="2" type="ORF">G443_001862</name>
</gene>
<name>A0ABT1JGF1_ACTCY</name>
<feature type="region of interest" description="Disordered" evidence="1">
    <location>
        <begin position="1"/>
        <end position="234"/>
    </location>
</feature>
<sequence length="270" mass="29523">MHIHAISINVVVTQPTPRPGTAGGGTRSPHHHDPGPSRRSRRPPRRQANATHDARHPGAAAGRRPGGRRHQPAPPRRAPGGRTSPRAARPVSRPRRTARARPTPLPTTAELGTWPPTKRGRHVRGPRRPGRHRVRPPCRPHPPLAPTAEGVPAGQPPWRRPAAAGPRPPSRRDQARRAPPGRPCHSTPSWIRPRAHDTGPVRVTRRLPKGGPANRRPEARRLVPRRGTASARQDLVLVDQPPAGVIRTPTVPVRPRRRVLRVTTSHPSGP</sequence>
<dbReference type="EMBL" id="AUBJ02000001">
    <property type="protein sequence ID" value="MCP2331592.1"/>
    <property type="molecule type" value="Genomic_DNA"/>
</dbReference>
<reference evidence="2 3" key="1">
    <citation type="submission" date="2013-07" db="EMBL/GenBank/DDBJ databases">
        <authorList>
            <consortium name="DOE Joint Genome Institute"/>
            <person name="Reeve W."/>
            <person name="Huntemann M."/>
            <person name="Han J."/>
            <person name="Chen A."/>
            <person name="Kyrpides N."/>
            <person name="Mavromatis K."/>
            <person name="Markowitz V."/>
            <person name="Palaniappan K."/>
            <person name="Ivanova N."/>
            <person name="Schaumberg A."/>
            <person name="Pati A."/>
            <person name="Liolios K."/>
            <person name="Nordberg H.P."/>
            <person name="Cantor M.N."/>
            <person name="Hua S.X."/>
            <person name="Woyke T."/>
        </authorList>
    </citation>
    <scope>NUCLEOTIDE SEQUENCE [LARGE SCALE GENOMIC DNA]</scope>
    <source>
        <strain evidence="2 3">DSM 43889</strain>
    </source>
</reference>
<protein>
    <recommendedName>
        <fullName evidence="4">Basic proline-rich protein</fullName>
    </recommendedName>
</protein>
<feature type="compositionally biased region" description="Basic residues" evidence="1">
    <location>
        <begin position="118"/>
        <end position="138"/>
    </location>
</feature>
<organism evidence="2 3">
    <name type="scientific">Actinoalloteichus caeruleus DSM 43889</name>
    <dbReference type="NCBI Taxonomy" id="1120930"/>
    <lineage>
        <taxon>Bacteria</taxon>
        <taxon>Bacillati</taxon>
        <taxon>Actinomycetota</taxon>
        <taxon>Actinomycetes</taxon>
        <taxon>Pseudonocardiales</taxon>
        <taxon>Pseudonocardiaceae</taxon>
        <taxon>Actinoalloteichus</taxon>
        <taxon>Actinoalloteichus cyanogriseus</taxon>
    </lineage>
</organism>
<keyword evidence="3" id="KW-1185">Reference proteome</keyword>
<feature type="compositionally biased region" description="Low complexity" evidence="1">
    <location>
        <begin position="100"/>
        <end position="109"/>
    </location>
</feature>
<comment type="caution">
    <text evidence="2">The sequence shown here is derived from an EMBL/GenBank/DDBJ whole genome shotgun (WGS) entry which is preliminary data.</text>
</comment>
<proteinExistence type="predicted"/>
<accession>A0ABT1JGF1</accession>
<feature type="compositionally biased region" description="Low complexity" evidence="1">
    <location>
        <begin position="78"/>
        <end position="91"/>
    </location>
</feature>
<dbReference type="Proteomes" id="UP000791080">
    <property type="component" value="Unassembled WGS sequence"/>
</dbReference>
<evidence type="ECO:0000313" key="3">
    <source>
        <dbReference type="Proteomes" id="UP000791080"/>
    </source>
</evidence>
<reference evidence="2 3" key="2">
    <citation type="submission" date="2022-06" db="EMBL/GenBank/DDBJ databases">
        <title>Genomic Encyclopedia of Type Strains, Phase I: the one thousand microbial genomes (KMG-I) project.</title>
        <authorList>
            <person name="Kyrpides N."/>
        </authorList>
    </citation>
    <scope>NUCLEOTIDE SEQUENCE [LARGE SCALE GENOMIC DNA]</scope>
    <source>
        <strain evidence="2 3">DSM 43889</strain>
    </source>
</reference>
<evidence type="ECO:0008006" key="4">
    <source>
        <dbReference type="Google" id="ProtNLM"/>
    </source>
</evidence>
<evidence type="ECO:0000313" key="2">
    <source>
        <dbReference type="EMBL" id="MCP2331592.1"/>
    </source>
</evidence>